<gene>
    <name evidence="2" type="ORF">BJF93_18695</name>
</gene>
<protein>
    <submittedName>
        <fullName evidence="2">N-acetylglucosamine kinase</fullName>
    </submittedName>
</protein>
<dbReference type="Proteomes" id="UP000186364">
    <property type="component" value="Unassembled WGS sequence"/>
</dbReference>
<name>A0A1Q9B2M1_9HYPH</name>
<comment type="caution">
    <text evidence="2">The sequence shown here is derived from an EMBL/GenBank/DDBJ whole genome shotgun (WGS) entry which is preliminary data.</text>
</comment>
<dbReference type="RefSeq" id="WP_075625770.1">
    <property type="nucleotide sequence ID" value="NZ_FOAM01000015.1"/>
</dbReference>
<dbReference type="EMBL" id="MKIP01000027">
    <property type="protein sequence ID" value="OLP62248.1"/>
    <property type="molecule type" value="Genomic_DNA"/>
</dbReference>
<keyword evidence="2" id="KW-0418">Kinase</keyword>
<evidence type="ECO:0000313" key="2">
    <source>
        <dbReference type="EMBL" id="OLP62248.1"/>
    </source>
</evidence>
<keyword evidence="3" id="KW-1185">Reference proteome</keyword>
<dbReference type="AlphaFoldDB" id="A0A1Q9B2M1"/>
<proteinExistence type="predicted"/>
<accession>A0A1Q9B2M1</accession>
<dbReference type="InterPro" id="IPR052519">
    <property type="entry name" value="Euk-type_GlcNAc_Kinase"/>
</dbReference>
<organism evidence="2 3">
    <name type="scientific">Xaviernesmea oryzae</name>
    <dbReference type="NCBI Taxonomy" id="464029"/>
    <lineage>
        <taxon>Bacteria</taxon>
        <taxon>Pseudomonadati</taxon>
        <taxon>Pseudomonadota</taxon>
        <taxon>Alphaproteobacteria</taxon>
        <taxon>Hyphomicrobiales</taxon>
        <taxon>Rhizobiaceae</taxon>
        <taxon>Rhizobium/Agrobacterium group</taxon>
        <taxon>Xaviernesmea</taxon>
    </lineage>
</organism>
<dbReference type="SUPFAM" id="SSF53067">
    <property type="entry name" value="Actin-like ATPase domain"/>
    <property type="match status" value="2"/>
</dbReference>
<keyword evidence="2" id="KW-0808">Transferase</keyword>
<dbReference type="OrthoDB" id="63487at2"/>
<evidence type="ECO:0000313" key="3">
    <source>
        <dbReference type="Proteomes" id="UP000186364"/>
    </source>
</evidence>
<feature type="domain" description="ATPase BadF/BadG/BcrA/BcrD type" evidence="1">
    <location>
        <begin position="8"/>
        <end position="253"/>
    </location>
</feature>
<sequence>MSEWILAVDGGGTSCRAAVATASGQIVGRGLSGAANILSDPATARRHILAATENACREAGIDPAMVSSMPALLGLAGSNVGDVAAQIAAALPFARTDIVSDGLIALQGALGDADGTMAILGTGTVYFTRDGGRVRTLGGWGFQVGDQGSGAWLGHALLQQCLLAFDGVRPGSALSAAVLAEFSGDPGAIVSFARAAQPSDYGRFAPRVFEALAEGDAVAADLVKAAATAIDAALDAAAGKGSAPICLLGGLSSLYAPHLAARHRARLVAPLADALTGAVALCAARLTAAGQREA</sequence>
<dbReference type="InterPro" id="IPR002731">
    <property type="entry name" value="ATPase_BadF"/>
</dbReference>
<evidence type="ECO:0000259" key="1">
    <source>
        <dbReference type="Pfam" id="PF01869"/>
    </source>
</evidence>
<dbReference type="InterPro" id="IPR043129">
    <property type="entry name" value="ATPase_NBD"/>
</dbReference>
<dbReference type="PANTHER" id="PTHR43190:SF3">
    <property type="entry name" value="N-ACETYL-D-GLUCOSAMINE KINASE"/>
    <property type="match status" value="1"/>
</dbReference>
<dbReference type="Pfam" id="PF01869">
    <property type="entry name" value="BcrAD_BadFG"/>
    <property type="match status" value="1"/>
</dbReference>
<dbReference type="PANTHER" id="PTHR43190">
    <property type="entry name" value="N-ACETYL-D-GLUCOSAMINE KINASE"/>
    <property type="match status" value="1"/>
</dbReference>
<dbReference type="GO" id="GO:0016301">
    <property type="term" value="F:kinase activity"/>
    <property type="evidence" value="ECO:0007669"/>
    <property type="project" value="UniProtKB-KW"/>
</dbReference>
<reference evidence="2 3" key="1">
    <citation type="submission" date="2016-09" db="EMBL/GenBank/DDBJ databases">
        <title>Rhizobium sp. nov., a novel species isolated from the rice rhizosphere.</title>
        <authorList>
            <person name="Zhao J."/>
            <person name="Zhang X."/>
        </authorList>
    </citation>
    <scope>NUCLEOTIDE SEQUENCE [LARGE SCALE GENOMIC DNA]</scope>
    <source>
        <strain evidence="2 3">1.7048</strain>
    </source>
</reference>
<dbReference type="Gene3D" id="3.30.420.40">
    <property type="match status" value="2"/>
</dbReference>
<dbReference type="CDD" id="cd24082">
    <property type="entry name" value="ASKHA_NBD_GspK-like"/>
    <property type="match status" value="1"/>
</dbReference>